<dbReference type="Proteomes" id="UP000183263">
    <property type="component" value="Unassembled WGS sequence"/>
</dbReference>
<evidence type="ECO:0000313" key="3">
    <source>
        <dbReference type="Proteomes" id="UP000183263"/>
    </source>
</evidence>
<dbReference type="AlphaFoldDB" id="A0A1G8PR12"/>
<dbReference type="EMBL" id="FNDN01000013">
    <property type="protein sequence ID" value="SDI94951.1"/>
    <property type="molecule type" value="Genomic_DNA"/>
</dbReference>
<dbReference type="InterPro" id="IPR046675">
    <property type="entry name" value="DUF6545"/>
</dbReference>
<dbReference type="Pfam" id="PF20182">
    <property type="entry name" value="DUF6545"/>
    <property type="match status" value="1"/>
</dbReference>
<accession>A0A1G8PR12</accession>
<dbReference type="NCBIfam" id="NF042915">
    <property type="entry name" value="MAB_1171c_fam"/>
    <property type="match status" value="1"/>
</dbReference>
<dbReference type="RefSeq" id="WP_072739491.1">
    <property type="nucleotide sequence ID" value="NZ_CP048813.1"/>
</dbReference>
<dbReference type="OrthoDB" id="4772902at2"/>
<proteinExistence type="predicted"/>
<sequence length="397" mass="42418">MTSSGSLFETVVFVAVWCVVAARVLVERDGAAERRMTSALLFAGLAVTARTPPVTEVVDGTLGAGATRWVSNVFVLLTVASLVALLSAWVHGAGRFPRIHGIALGVALLLGVVHVLLSARAAAEGVRGVGGSGFATAATAVYAVPLLVTALLVFRSAVTHFREPAQAPRVRAGTGRPPDLRGPQRRTYLMVAAIAAFEVVDMSMVLTTSVSQTLAGSGEPAVAYDTDGWIRLGVVLAATVIASVPLVRRVDRTRSYRRTRRRIQPMWRTLTAAVPEVVLDVRSRDARELCERGRLHRTCVETRDAALLVAPFVPSAWRRRCDERSSPWHVAVGLHLAVRARRSEAPTHGWNVGSASADLRDEAHELAAIGDVWDEAGRFAETWSGGLGSADLTGQCS</sequence>
<organism evidence="2 3">
    <name type="scientific">Rhodococcus triatomae</name>
    <dbReference type="NCBI Taxonomy" id="300028"/>
    <lineage>
        <taxon>Bacteria</taxon>
        <taxon>Bacillati</taxon>
        <taxon>Actinomycetota</taxon>
        <taxon>Actinomycetes</taxon>
        <taxon>Mycobacteriales</taxon>
        <taxon>Nocardiaceae</taxon>
        <taxon>Rhodococcus</taxon>
    </lineage>
</organism>
<evidence type="ECO:0000259" key="1">
    <source>
        <dbReference type="Pfam" id="PF20182"/>
    </source>
</evidence>
<feature type="domain" description="DUF6545" evidence="1">
    <location>
        <begin position="256"/>
        <end position="373"/>
    </location>
</feature>
<evidence type="ECO:0000313" key="2">
    <source>
        <dbReference type="EMBL" id="SDI94951.1"/>
    </source>
</evidence>
<keyword evidence="3" id="KW-1185">Reference proteome</keyword>
<dbReference type="InterPro" id="IPR050039">
    <property type="entry name" value="MAB_1171c-like"/>
</dbReference>
<name>A0A1G8PR12_9NOCA</name>
<protein>
    <recommendedName>
        <fullName evidence="1">DUF6545 domain-containing protein</fullName>
    </recommendedName>
</protein>
<gene>
    <name evidence="2" type="ORF">SAMN05444695_113113</name>
</gene>
<reference evidence="2 3" key="1">
    <citation type="submission" date="2016-10" db="EMBL/GenBank/DDBJ databases">
        <authorList>
            <person name="de Groot N.N."/>
        </authorList>
    </citation>
    <scope>NUCLEOTIDE SEQUENCE [LARGE SCALE GENOMIC DNA]</scope>
    <source>
        <strain evidence="2 3">DSM 44892</strain>
    </source>
</reference>